<reference evidence="1 2" key="1">
    <citation type="submission" date="2015-08" db="EMBL/GenBank/DDBJ databases">
        <title>Genome sequence of the pristinamycin over-producing bacterium Streptomyces pristinaespiralis HCCB10218.</title>
        <authorList>
            <person name="Tian J."/>
            <person name="Yang J."/>
            <person name="Li L."/>
            <person name="Ruan L."/>
            <person name="Wei W."/>
            <person name="Zheng G."/>
            <person name="Wei Z."/>
            <person name="Yang S."/>
            <person name="Ge M."/>
            <person name="Jiang W."/>
            <person name="Lu Y."/>
        </authorList>
    </citation>
    <scope>NUCLEOTIDE SEQUENCE [LARGE SCALE GENOMIC DNA]</scope>
    <source>
        <strain evidence="1 2">HCCB 10218</strain>
    </source>
</reference>
<evidence type="ECO:0000313" key="2">
    <source>
        <dbReference type="Proteomes" id="UP000060513"/>
    </source>
</evidence>
<accession>A0A0M3QKD1</accession>
<protein>
    <submittedName>
        <fullName evidence="1">Uncharacterized protein</fullName>
    </submittedName>
</protein>
<gene>
    <name evidence="1" type="ORF">SPRI_6513</name>
</gene>
<sequence>MHLSGRDEILGTAYSDHDLVVFLEAAGIDDPDAVIDDPDLVEWRGGRAHQWTAA</sequence>
<dbReference type="PATRIC" id="fig|38300.4.peg.6809"/>
<name>A0A0M3QKD1_STRPR</name>
<dbReference type="KEGG" id="spri:SPRI_6513"/>
<dbReference type="AlphaFoldDB" id="A0A0M3QKD1"/>
<dbReference type="EMBL" id="CP011340">
    <property type="protein sequence ID" value="ALC24819.1"/>
    <property type="molecule type" value="Genomic_DNA"/>
</dbReference>
<evidence type="ECO:0000313" key="1">
    <source>
        <dbReference type="EMBL" id="ALC24819.1"/>
    </source>
</evidence>
<organism evidence="1">
    <name type="scientific">Streptomyces pristinaespiralis</name>
    <dbReference type="NCBI Taxonomy" id="38300"/>
    <lineage>
        <taxon>Bacteria</taxon>
        <taxon>Bacillati</taxon>
        <taxon>Actinomycetota</taxon>
        <taxon>Actinomycetes</taxon>
        <taxon>Kitasatosporales</taxon>
        <taxon>Streptomycetaceae</taxon>
        <taxon>Streptomyces</taxon>
    </lineage>
</organism>
<dbReference type="Proteomes" id="UP000060513">
    <property type="component" value="Chromosome"/>
</dbReference>
<proteinExistence type="predicted"/>